<dbReference type="GO" id="GO:0048262">
    <property type="term" value="P:determination of dorsal/ventral asymmetry"/>
    <property type="evidence" value="ECO:0007669"/>
    <property type="project" value="UniProtKB-ARBA"/>
</dbReference>
<dbReference type="EMBL" id="PNBA02000013">
    <property type="protein sequence ID" value="KAG6402626.1"/>
    <property type="molecule type" value="Genomic_DNA"/>
</dbReference>
<comment type="subcellular location">
    <subcellularLocation>
        <location evidence="1">Nucleus</location>
    </subcellularLocation>
</comment>
<evidence type="ECO:0000313" key="9">
    <source>
        <dbReference type="Proteomes" id="UP000298416"/>
    </source>
</evidence>
<dbReference type="SMART" id="SM00717">
    <property type="entry name" value="SANT"/>
    <property type="match status" value="2"/>
</dbReference>
<reference evidence="8" key="2">
    <citation type="submission" date="2020-08" db="EMBL/GenBank/DDBJ databases">
        <title>Plant Genome Project.</title>
        <authorList>
            <person name="Zhang R.-G."/>
        </authorList>
    </citation>
    <scope>NUCLEOTIDE SEQUENCE</scope>
    <source>
        <strain evidence="8">Huo1</strain>
        <tissue evidence="8">Leaf</tissue>
    </source>
</reference>
<evidence type="ECO:0000313" key="8">
    <source>
        <dbReference type="EMBL" id="KAG6402626.1"/>
    </source>
</evidence>
<dbReference type="Pfam" id="PF00249">
    <property type="entry name" value="Myb_DNA-binding"/>
    <property type="match status" value="1"/>
</dbReference>
<feature type="domain" description="HTH myb-type" evidence="7">
    <location>
        <begin position="104"/>
        <end position="159"/>
    </location>
</feature>
<dbReference type="GO" id="GO:0003677">
    <property type="term" value="F:DNA binding"/>
    <property type="evidence" value="ECO:0007669"/>
    <property type="project" value="InterPro"/>
</dbReference>
<keyword evidence="5" id="KW-0539">Nucleus</keyword>
<keyword evidence="2" id="KW-0217">Developmental protein</keyword>
<evidence type="ECO:0000259" key="7">
    <source>
        <dbReference type="PROSITE" id="PS51294"/>
    </source>
</evidence>
<reference evidence="8" key="1">
    <citation type="submission" date="2018-01" db="EMBL/GenBank/DDBJ databases">
        <authorList>
            <person name="Mao J.F."/>
        </authorList>
    </citation>
    <scope>NUCLEOTIDE SEQUENCE</scope>
    <source>
        <strain evidence="8">Huo1</strain>
        <tissue evidence="8">Leaf</tissue>
    </source>
</reference>
<proteinExistence type="predicted"/>
<evidence type="ECO:0000259" key="6">
    <source>
        <dbReference type="PROSITE" id="PS50090"/>
    </source>
</evidence>
<dbReference type="PANTHER" id="PTHR44042">
    <property type="entry name" value="DUPLICATED HOMEODOMAIN-LIKE SUPERFAMILY PROTEIN-RELATED"/>
    <property type="match status" value="1"/>
</dbReference>
<dbReference type="NCBIfam" id="TIGR01557">
    <property type="entry name" value="myb_SHAQKYF"/>
    <property type="match status" value="1"/>
</dbReference>
<keyword evidence="3" id="KW-0805">Transcription regulation</keyword>
<evidence type="ECO:0000256" key="2">
    <source>
        <dbReference type="ARBA" id="ARBA00022473"/>
    </source>
</evidence>
<evidence type="ECO:0000256" key="5">
    <source>
        <dbReference type="ARBA" id="ARBA00023242"/>
    </source>
</evidence>
<dbReference type="AlphaFoldDB" id="A0A8X8ZF48"/>
<dbReference type="InterPro" id="IPR006447">
    <property type="entry name" value="Myb_dom_plants"/>
</dbReference>
<dbReference type="FunFam" id="1.10.10.60:FF:000154">
    <property type="entry name" value="Transcription factor SRM1"/>
    <property type="match status" value="1"/>
</dbReference>
<dbReference type="PROSITE" id="PS51294">
    <property type="entry name" value="HTH_MYB"/>
    <property type="match status" value="1"/>
</dbReference>
<dbReference type="Gene3D" id="1.10.10.60">
    <property type="entry name" value="Homeodomain-like"/>
    <property type="match status" value="2"/>
</dbReference>
<evidence type="ECO:0000256" key="4">
    <source>
        <dbReference type="ARBA" id="ARBA00023163"/>
    </source>
</evidence>
<dbReference type="Proteomes" id="UP000298416">
    <property type="component" value="Unassembled WGS sequence"/>
</dbReference>
<feature type="domain" description="Myb-like" evidence="6">
    <location>
        <begin position="103"/>
        <end position="155"/>
    </location>
</feature>
<name>A0A8X8ZF48_SALSN</name>
<dbReference type="GO" id="GO:0005634">
    <property type="term" value="C:nucleus"/>
    <property type="evidence" value="ECO:0007669"/>
    <property type="project" value="UniProtKB-SubCell"/>
</dbReference>
<evidence type="ECO:0000256" key="1">
    <source>
        <dbReference type="ARBA" id="ARBA00004123"/>
    </source>
</evidence>
<sequence>MDWNRDSISAIMSCAGSNMEAEPEWSWAEEKTFENALVTFSEHSPDRWENIARLLPEKSLDDILIHYEILVADVAAIEAGNVEVPDYPESPEAGPSRSNRSLCERKKGESWSVEEHRCFLQGVEMFGKSDWRNICRHFVKGRSPAQVSSHAQKFVNRQTAKKKKKKDGMRASIHDLTTVAECDAILQGRLKLNDAANFVNDAYARSSSSLNIISDFYPFSQGRSSDFSPAAATVMAVPDVYARPSPSFINFDDSPFFQGRSNDFAATAATIADAYARPSPSFINFDDSNFSQGRFNDFSTAATVAADASATPSPSSISASPFSQGRSNDAAIATANVVNDADVYPFFSQGRSNAFSTAAATAMAVPDVYARPSPNFVPFDDSPFFQGISNDFSTAATTAMAVPDVYARPSPNFVPFDDSPFFQGISNDFSTAATTAMAVPDVYARPSPNFVPFDDSPFFQGISNDFSTAATTAMAVPDVYARPSPNFVPFDDSPFFQGRWNDDATSIADAYARPSPSMNAFDDSAFSRGRSNDAAYNATAVADAYARASVPSLIIFDDADSSQGRGQGSSPFDFK</sequence>
<gene>
    <name evidence="8" type="ORF">SASPL_134828</name>
</gene>
<protein>
    <submittedName>
        <fullName evidence="8">Uncharacterized protein</fullName>
    </submittedName>
</protein>
<evidence type="ECO:0000256" key="3">
    <source>
        <dbReference type="ARBA" id="ARBA00023015"/>
    </source>
</evidence>
<dbReference type="PROSITE" id="PS50090">
    <property type="entry name" value="MYB_LIKE"/>
    <property type="match status" value="1"/>
</dbReference>
<keyword evidence="9" id="KW-1185">Reference proteome</keyword>
<dbReference type="InterPro" id="IPR017930">
    <property type="entry name" value="Myb_dom"/>
</dbReference>
<dbReference type="PANTHER" id="PTHR44042:SF67">
    <property type="entry name" value="MYB-LIKE PROTEIN I"/>
    <property type="match status" value="1"/>
</dbReference>
<dbReference type="SUPFAM" id="SSF46689">
    <property type="entry name" value="Homeodomain-like"/>
    <property type="match status" value="2"/>
</dbReference>
<accession>A0A8X8ZF48</accession>
<comment type="caution">
    <text evidence="8">The sequence shown here is derived from an EMBL/GenBank/DDBJ whole genome shotgun (WGS) entry which is preliminary data.</text>
</comment>
<dbReference type="InterPro" id="IPR009057">
    <property type="entry name" value="Homeodomain-like_sf"/>
</dbReference>
<organism evidence="8">
    <name type="scientific">Salvia splendens</name>
    <name type="common">Scarlet sage</name>
    <dbReference type="NCBI Taxonomy" id="180675"/>
    <lineage>
        <taxon>Eukaryota</taxon>
        <taxon>Viridiplantae</taxon>
        <taxon>Streptophyta</taxon>
        <taxon>Embryophyta</taxon>
        <taxon>Tracheophyta</taxon>
        <taxon>Spermatophyta</taxon>
        <taxon>Magnoliopsida</taxon>
        <taxon>eudicotyledons</taxon>
        <taxon>Gunneridae</taxon>
        <taxon>Pentapetalae</taxon>
        <taxon>asterids</taxon>
        <taxon>lamiids</taxon>
        <taxon>Lamiales</taxon>
        <taxon>Lamiaceae</taxon>
        <taxon>Nepetoideae</taxon>
        <taxon>Mentheae</taxon>
        <taxon>Salviinae</taxon>
        <taxon>Salvia</taxon>
        <taxon>Salvia subgen. Calosphace</taxon>
        <taxon>core Calosphace</taxon>
    </lineage>
</organism>
<dbReference type="InterPro" id="IPR001005">
    <property type="entry name" value="SANT/Myb"/>
</dbReference>
<dbReference type="GO" id="GO:0009908">
    <property type="term" value="P:flower development"/>
    <property type="evidence" value="ECO:0007669"/>
    <property type="project" value="UniProtKB-ARBA"/>
</dbReference>
<keyword evidence="4" id="KW-0804">Transcription</keyword>
<dbReference type="CDD" id="cd00167">
    <property type="entry name" value="SANT"/>
    <property type="match status" value="2"/>
</dbReference>